<protein>
    <submittedName>
        <fullName evidence="3">Baseplate wedge subunit</fullName>
    </submittedName>
</protein>
<dbReference type="SUPFAM" id="SSF160719">
    <property type="entry name" value="gpW/gp25-like"/>
    <property type="match status" value="1"/>
</dbReference>
<sequence>MSSNPNLYNKIVLKPQNKTGDITPKMYRGFSTISTDSENFNLYDLHLIQQDLLNHFYTKQGERLMNPSFGCVIWGLLFEPLTPEVQNIITNNVTAIINYDPRITANQVVVTAYETGIQIECMLTYLPYNVSQSMQLRFDQSNNILVG</sequence>
<feature type="domain" description="IraD/Gp25-like" evidence="1">
    <location>
        <begin position="48"/>
        <end position="114"/>
    </location>
</feature>
<reference evidence="3" key="1">
    <citation type="submission" date="2020-05" db="EMBL/GenBank/DDBJ databases">
        <authorList>
            <person name="Chiriac C."/>
            <person name="Salcher M."/>
            <person name="Ghai R."/>
            <person name="Kavagutti S V."/>
        </authorList>
    </citation>
    <scope>NUCLEOTIDE SEQUENCE</scope>
</reference>
<evidence type="ECO:0000313" key="3">
    <source>
        <dbReference type="EMBL" id="CAB5209132.1"/>
    </source>
</evidence>
<dbReference type="InterPro" id="IPR007048">
    <property type="entry name" value="IraD/Gp25-like"/>
</dbReference>
<gene>
    <name evidence="3" type="ORF">UFOVP181_330</name>
    <name evidence="2" type="ORF">UFOVP57_309</name>
</gene>
<proteinExistence type="predicted"/>
<evidence type="ECO:0000313" key="2">
    <source>
        <dbReference type="EMBL" id="CAB4125908.1"/>
    </source>
</evidence>
<dbReference type="EMBL" id="LR796187">
    <property type="protein sequence ID" value="CAB4125908.1"/>
    <property type="molecule type" value="Genomic_DNA"/>
</dbReference>
<organism evidence="3">
    <name type="scientific">uncultured Caudovirales phage</name>
    <dbReference type="NCBI Taxonomy" id="2100421"/>
    <lineage>
        <taxon>Viruses</taxon>
        <taxon>Duplodnaviria</taxon>
        <taxon>Heunggongvirae</taxon>
        <taxon>Uroviricota</taxon>
        <taxon>Caudoviricetes</taxon>
        <taxon>Peduoviridae</taxon>
        <taxon>Maltschvirus</taxon>
        <taxon>Maltschvirus maltsch</taxon>
    </lineage>
</organism>
<dbReference type="Gene3D" id="3.10.450.40">
    <property type="match status" value="1"/>
</dbReference>
<dbReference type="EMBL" id="LR798231">
    <property type="protein sequence ID" value="CAB5209132.1"/>
    <property type="molecule type" value="Genomic_DNA"/>
</dbReference>
<name>A0A6J7WHI8_9CAUD</name>
<evidence type="ECO:0000259" key="1">
    <source>
        <dbReference type="Pfam" id="PF04965"/>
    </source>
</evidence>
<dbReference type="Pfam" id="PF04965">
    <property type="entry name" value="GPW_gp25"/>
    <property type="match status" value="1"/>
</dbReference>
<accession>A0A6J7WHI8</accession>